<reference evidence="3" key="1">
    <citation type="journal article" date="2021" name="Syst. Appl. Microbiol.">
        <title>Roseomonas hellenica sp. nov., isolated from roots of wild-growing Alkanna tinctoria.</title>
        <authorList>
            <person name="Rat A."/>
            <person name="Naranjo H.D."/>
            <person name="Lebbe L."/>
            <person name="Cnockaert M."/>
            <person name="Krigas N."/>
            <person name="Grigoriadou K."/>
            <person name="Maloupa E."/>
            <person name="Willems A."/>
        </authorList>
    </citation>
    <scope>NUCLEOTIDE SEQUENCE [LARGE SCALE GENOMIC DNA]</scope>
    <source>
        <strain evidence="3">LMG 31159</strain>
    </source>
</reference>
<sequence length="51" mass="5612">MPSPEKQLPPDARDATTRMRQGKTLGVMRWVLGASLLMVVVGFLVAFVIAR</sequence>
<feature type="transmembrane region" description="Helical" evidence="1">
    <location>
        <begin position="27"/>
        <end position="50"/>
    </location>
</feature>
<dbReference type="Proteomes" id="UP000698752">
    <property type="component" value="Unassembled WGS sequence"/>
</dbReference>
<name>A0ABS5EG14_9PROT</name>
<keyword evidence="3" id="KW-1185">Reference proteome</keyword>
<proteinExistence type="predicted"/>
<keyword evidence="1" id="KW-0812">Transmembrane</keyword>
<organism evidence="2 3">
    <name type="scientific">Neoroseomonas terrae</name>
    <dbReference type="NCBI Taxonomy" id="424799"/>
    <lineage>
        <taxon>Bacteria</taxon>
        <taxon>Pseudomonadati</taxon>
        <taxon>Pseudomonadota</taxon>
        <taxon>Alphaproteobacteria</taxon>
        <taxon>Acetobacterales</taxon>
        <taxon>Acetobacteraceae</taxon>
        <taxon>Neoroseomonas</taxon>
    </lineage>
</organism>
<protein>
    <recommendedName>
        <fullName evidence="4">Peptide ABC transporter permease</fullName>
    </recommendedName>
</protein>
<gene>
    <name evidence="2" type="ORF">GXW78_09825</name>
</gene>
<evidence type="ECO:0008006" key="4">
    <source>
        <dbReference type="Google" id="ProtNLM"/>
    </source>
</evidence>
<accession>A0ABS5EG14</accession>
<evidence type="ECO:0000313" key="2">
    <source>
        <dbReference type="EMBL" id="MBR0649961.1"/>
    </source>
</evidence>
<keyword evidence="1" id="KW-1133">Transmembrane helix</keyword>
<comment type="caution">
    <text evidence="2">The sequence shown here is derived from an EMBL/GenBank/DDBJ whole genome shotgun (WGS) entry which is preliminary data.</text>
</comment>
<evidence type="ECO:0000256" key="1">
    <source>
        <dbReference type="SAM" id="Phobius"/>
    </source>
</evidence>
<dbReference type="RefSeq" id="WP_211868330.1">
    <property type="nucleotide sequence ID" value="NZ_JAAEDI010000009.1"/>
</dbReference>
<dbReference type="EMBL" id="JAAEDI010000009">
    <property type="protein sequence ID" value="MBR0649961.1"/>
    <property type="molecule type" value="Genomic_DNA"/>
</dbReference>
<keyword evidence="1" id="KW-0472">Membrane</keyword>
<evidence type="ECO:0000313" key="3">
    <source>
        <dbReference type="Proteomes" id="UP000698752"/>
    </source>
</evidence>